<dbReference type="InterPro" id="IPR010328">
    <property type="entry name" value="DUF928"/>
</dbReference>
<reference evidence="2 3" key="2">
    <citation type="journal article" date="2003" name="DNA Res.">
        <title>Complete genome structure of Gloeobacter violaceus PCC 7421, a cyanobacterium that lacks thylakoids (supplement).</title>
        <authorList>
            <person name="Nakamura Y."/>
            <person name="Kaneko T."/>
            <person name="Sato S."/>
            <person name="Mimuro M."/>
            <person name="Miyashita H."/>
            <person name="Tsuchiya T."/>
            <person name="Sasamoto S."/>
            <person name="Watanabe A."/>
            <person name="Kawashima K."/>
            <person name="Kishida Y."/>
            <person name="Kiyokawa C."/>
            <person name="Kohara M."/>
            <person name="Matsumoto M."/>
            <person name="Matsuno A."/>
            <person name="Nakazaki N."/>
            <person name="Shimpo S."/>
            <person name="Takeuchi C."/>
            <person name="Yamada M."/>
            <person name="Tabata S."/>
        </authorList>
    </citation>
    <scope>NUCLEOTIDE SEQUENCE [LARGE SCALE GENOMIC DNA]</scope>
    <source>
        <strain evidence="3">ATCC 29082 / PCC 7421</strain>
    </source>
</reference>
<evidence type="ECO:0000313" key="3">
    <source>
        <dbReference type="Proteomes" id="UP000000557"/>
    </source>
</evidence>
<protein>
    <submittedName>
        <fullName evidence="2">Gll3660 protein</fullName>
    </submittedName>
</protein>
<dbReference type="eggNOG" id="COG3087">
    <property type="taxonomic scope" value="Bacteria"/>
</dbReference>
<dbReference type="KEGG" id="gvi:gll3660"/>
<dbReference type="HOGENOM" id="CLU_945820_0_0_3"/>
<dbReference type="OrthoDB" id="536034at2"/>
<dbReference type="EnsemblBacteria" id="BAC91601">
    <property type="protein sequence ID" value="BAC91601"/>
    <property type="gene ID" value="BAC91601"/>
</dbReference>
<evidence type="ECO:0000256" key="1">
    <source>
        <dbReference type="SAM" id="MobiDB-lite"/>
    </source>
</evidence>
<name>Q7NF66_GLOVI</name>
<dbReference type="PhylomeDB" id="Q7NF66"/>
<accession>Q7NF66</accession>
<reference evidence="2 3" key="1">
    <citation type="journal article" date="2003" name="DNA Res.">
        <title>Complete genome structure of Gloeobacter violaceus PCC 7421, a cyanobacterium that lacks thylakoids.</title>
        <authorList>
            <person name="Nakamura Y."/>
            <person name="Kaneko T."/>
            <person name="Sato S."/>
            <person name="Mimuro M."/>
            <person name="Miyashita H."/>
            <person name="Tsuchiya T."/>
            <person name="Sasamoto S."/>
            <person name="Watanabe A."/>
            <person name="Kawashima K."/>
            <person name="Kishida Y."/>
            <person name="Kiyokawa C."/>
            <person name="Kohara M."/>
            <person name="Matsumoto M."/>
            <person name="Matsuno A."/>
            <person name="Nakazaki N."/>
            <person name="Shimpo S."/>
            <person name="Takeuchi C."/>
            <person name="Yamada M."/>
            <person name="Tabata S."/>
        </authorList>
    </citation>
    <scope>NUCLEOTIDE SEQUENCE [LARGE SCALE GENOMIC DNA]</scope>
    <source>
        <strain evidence="3">ATCC 29082 / PCC 7421</strain>
    </source>
</reference>
<feature type="region of interest" description="Disordered" evidence="1">
    <location>
        <begin position="36"/>
        <end position="60"/>
    </location>
</feature>
<dbReference type="InParanoid" id="Q7NF66"/>
<dbReference type="Pfam" id="PF06051">
    <property type="entry name" value="DUF928"/>
    <property type="match status" value="1"/>
</dbReference>
<proteinExistence type="predicted"/>
<organism evidence="2 3">
    <name type="scientific">Gloeobacter violaceus (strain ATCC 29082 / PCC 7421)</name>
    <dbReference type="NCBI Taxonomy" id="251221"/>
    <lineage>
        <taxon>Bacteria</taxon>
        <taxon>Bacillati</taxon>
        <taxon>Cyanobacteriota</taxon>
        <taxon>Cyanophyceae</taxon>
        <taxon>Gloeobacterales</taxon>
        <taxon>Gloeobacteraceae</taxon>
        <taxon>Gloeobacter</taxon>
    </lineage>
</organism>
<keyword evidence="3" id="KW-1185">Reference proteome</keyword>
<evidence type="ECO:0000313" key="2">
    <source>
        <dbReference type="EMBL" id="BAC91601.1"/>
    </source>
</evidence>
<dbReference type="AlphaFoldDB" id="Q7NF66"/>
<dbReference type="Proteomes" id="UP000000557">
    <property type="component" value="Chromosome"/>
</dbReference>
<dbReference type="EMBL" id="BA000045">
    <property type="protein sequence ID" value="BAC91601.1"/>
    <property type="molecule type" value="Genomic_DNA"/>
</dbReference>
<gene>
    <name evidence="2" type="ordered locus">gll3660</name>
</gene>
<dbReference type="STRING" id="251221.gene:10761175"/>
<sequence length="294" mass="31798">MPNRSQRPPMPVLLYRLAWGLLAMNMAWRGWEAPAAAGETPKTPRPARVTPGERPVQKPAAPSQNFFKLVRTRDRRLPAQRVRHLRSAGCDLPVPAPLTALAPRSSPGLTQAAHPTFLWHLPTVGASAPPVLFTLESREGHLLYRAHLDTNGLAPGVVALALPSEAPPLAPGRDYHWSVTLLCDLDDPSANVTVDAWVSRVVPGVAWRRRLEQAPPAARTALLAEDGYWYDLLPALAALHRTATGAPLAAGRWQSLLRSEGLDVIAGALPIPMFTGIAQFPVALNQISAPNVRP</sequence>